<keyword evidence="1" id="KW-0969">Cilium</keyword>
<proteinExistence type="predicted"/>
<organism evidence="1 2">
    <name type="scientific">Paracoccus yeei</name>
    <dbReference type="NCBI Taxonomy" id="147645"/>
    <lineage>
        <taxon>Bacteria</taxon>
        <taxon>Pseudomonadati</taxon>
        <taxon>Pseudomonadota</taxon>
        <taxon>Alphaproteobacteria</taxon>
        <taxon>Rhodobacterales</taxon>
        <taxon>Paracoccaceae</taxon>
        <taxon>Paracoccus</taxon>
    </lineage>
</organism>
<dbReference type="Proteomes" id="UP000229314">
    <property type="component" value="Chromosome"/>
</dbReference>
<evidence type="ECO:0000313" key="1">
    <source>
        <dbReference type="EMBL" id="ATQ55218.1"/>
    </source>
</evidence>
<evidence type="ECO:0000313" key="2">
    <source>
        <dbReference type="Proteomes" id="UP000229314"/>
    </source>
</evidence>
<dbReference type="SUPFAM" id="SSF64518">
    <property type="entry name" value="Phase 1 flagellin"/>
    <property type="match status" value="1"/>
</dbReference>
<protein>
    <submittedName>
        <fullName evidence="1">Flagellar hook protein</fullName>
    </submittedName>
</protein>
<accession>A0A2D2BY91</accession>
<reference evidence="1 2" key="1">
    <citation type="submission" date="2017-10" db="EMBL/GenBank/DDBJ databases">
        <title>Complete genome sequence of Paracoccus yeei TT13 isolated from human skin.</title>
        <authorList>
            <person name="Lee K."/>
            <person name="Lim J.Y."/>
            <person name="Hwang I."/>
        </authorList>
    </citation>
    <scope>NUCLEOTIDE SEQUENCE [LARGE SCALE GENOMIC DNA]</scope>
    <source>
        <strain evidence="1 2">TT13</strain>
    </source>
</reference>
<dbReference type="RefSeq" id="WP_099648398.1">
    <property type="nucleotide sequence ID" value="NZ_CAJGAB010000004.1"/>
</dbReference>
<dbReference type="EMBL" id="CP024422">
    <property type="protein sequence ID" value="ATQ55218.1"/>
    <property type="molecule type" value="Genomic_DNA"/>
</dbReference>
<sequence length="335" mass="34964">MTGFNSISDLARSYQLRVSQSSLKAKLATLTEENTTGVKADIPRALNGDLQAITQIEARISQLATYATNITQAETRLTGMQSALESIRSHAADGVTLMSEALVSSDAALRLQIDKAPEQLRSVIGALNTSVGGRQVFSGTRTDRPAIVGYDTMMGQITAAVGGATAADTILARIDAYFDGAAGDGGYLDAAFQGDTGATLVAVDAQKTLRSDVTAGSAEIRAALKGFAVMAYLAEQDGLDSQTARALTEAAGKRMTTAEGGLISAAATLGVQEEHAAKLRTANSAESSTLSLARNNLVLVDPYEAATALKEVEANLETLYTVTSRLSKLSLMSYL</sequence>
<gene>
    <name evidence="1" type="ORF">PYTT13_04960</name>
</gene>
<dbReference type="GeneID" id="78897023"/>
<keyword evidence="1" id="KW-0282">Flagellum</keyword>
<keyword evidence="1" id="KW-0966">Cell projection</keyword>
<dbReference type="AlphaFoldDB" id="A0A2D2BY91"/>
<name>A0A2D2BY91_9RHOB</name>
<dbReference type="Gene3D" id="1.20.1330.10">
    <property type="entry name" value="f41 fragment of flagellin, N-terminal domain"/>
    <property type="match status" value="1"/>
</dbReference>